<dbReference type="OrthoDB" id="6775666at2759"/>
<accession>A0A6P7FDK0</accession>
<gene>
    <name evidence="2" type="primary">LOC114329247</name>
</gene>
<dbReference type="RefSeq" id="XP_028134094.1">
    <property type="nucleotide sequence ID" value="XM_028278293.1"/>
</dbReference>
<reference evidence="2" key="1">
    <citation type="submission" date="2025-08" db="UniProtKB">
        <authorList>
            <consortium name="RefSeq"/>
        </authorList>
    </citation>
    <scope>IDENTIFICATION</scope>
    <source>
        <tissue evidence="2">Whole insect</tissue>
    </source>
</reference>
<dbReference type="KEGG" id="dvv:114329247"/>
<dbReference type="InParanoid" id="A0A6P7FDK0"/>
<keyword evidence="1" id="KW-0732">Signal</keyword>
<name>A0A6P7FDK0_DIAVI</name>
<evidence type="ECO:0000313" key="2">
    <source>
        <dbReference type="RefSeq" id="XP_028134094.1"/>
    </source>
</evidence>
<dbReference type="AlphaFoldDB" id="A0A6P7FDK0"/>
<evidence type="ECO:0000256" key="1">
    <source>
        <dbReference type="SAM" id="SignalP"/>
    </source>
</evidence>
<feature type="signal peptide" evidence="1">
    <location>
        <begin position="1"/>
        <end position="15"/>
    </location>
</feature>
<organism evidence="2">
    <name type="scientific">Diabrotica virgifera virgifera</name>
    <name type="common">western corn rootworm</name>
    <dbReference type="NCBI Taxonomy" id="50390"/>
    <lineage>
        <taxon>Eukaryota</taxon>
        <taxon>Metazoa</taxon>
        <taxon>Ecdysozoa</taxon>
        <taxon>Arthropoda</taxon>
        <taxon>Hexapoda</taxon>
        <taxon>Insecta</taxon>
        <taxon>Pterygota</taxon>
        <taxon>Neoptera</taxon>
        <taxon>Endopterygota</taxon>
        <taxon>Coleoptera</taxon>
        <taxon>Polyphaga</taxon>
        <taxon>Cucujiformia</taxon>
        <taxon>Chrysomeloidea</taxon>
        <taxon>Chrysomelidae</taxon>
        <taxon>Galerucinae</taxon>
        <taxon>Diabroticina</taxon>
        <taxon>Diabroticites</taxon>
        <taxon>Diabrotica</taxon>
    </lineage>
</organism>
<sequence length="105" mass="11773">MKFILLLFLIVSVNARLPSQDNLARSEDDPFTLEDCVSPIELLAYVCEWPPSKYDAWRWDANGAASGCVKEEAHKGCSPTKNNFKSYEECLDIAGPVCGLRRYGK</sequence>
<protein>
    <submittedName>
        <fullName evidence="2">Uncharacterized protein LOC114329247</fullName>
    </submittedName>
</protein>
<feature type="chain" id="PRO_5028169230" evidence="1">
    <location>
        <begin position="16"/>
        <end position="105"/>
    </location>
</feature>
<proteinExistence type="predicted"/>